<dbReference type="OrthoDB" id="4726at2759"/>
<dbReference type="Proteomes" id="UP000324800">
    <property type="component" value="Unassembled WGS sequence"/>
</dbReference>
<evidence type="ECO:0000259" key="3">
    <source>
        <dbReference type="PROSITE" id="PS50102"/>
    </source>
</evidence>
<dbReference type="EMBL" id="SNRW01013207">
    <property type="protein sequence ID" value="KAA6372887.1"/>
    <property type="molecule type" value="Genomic_DNA"/>
</dbReference>
<dbReference type="InterPro" id="IPR012677">
    <property type="entry name" value="Nucleotide-bd_a/b_plait_sf"/>
</dbReference>
<dbReference type="InterPro" id="IPR000504">
    <property type="entry name" value="RRM_dom"/>
</dbReference>
<evidence type="ECO:0000313" key="4">
    <source>
        <dbReference type="EMBL" id="KAA6372887.1"/>
    </source>
</evidence>
<reference evidence="4 5" key="1">
    <citation type="submission" date="2019-03" db="EMBL/GenBank/DDBJ databases">
        <title>Single cell metagenomics reveals metabolic interactions within the superorganism composed of flagellate Streblomastix strix and complex community of Bacteroidetes bacteria on its surface.</title>
        <authorList>
            <person name="Treitli S.C."/>
            <person name="Kolisko M."/>
            <person name="Husnik F."/>
            <person name="Keeling P."/>
            <person name="Hampl V."/>
        </authorList>
    </citation>
    <scope>NUCLEOTIDE SEQUENCE [LARGE SCALE GENOMIC DNA]</scope>
    <source>
        <strain evidence="4">ST1C</strain>
    </source>
</reference>
<comment type="caution">
    <text evidence="4">The sequence shown here is derived from an EMBL/GenBank/DDBJ whole genome shotgun (WGS) entry which is preliminary data.</text>
</comment>
<feature type="non-terminal residue" evidence="4">
    <location>
        <position position="108"/>
    </location>
</feature>
<sequence>MDKQIGPVTAVPSEKIRLQQEQEKILQMQKEIEEVVKDDQPAPATEESKEDIDRRSIYVGSVDFQTTPEELHELFKRFGLIRRVTILQNKQGTPKCIAYIEFVDESSV</sequence>
<dbReference type="PANTHER" id="PTHR23236">
    <property type="entry name" value="EUKARYOTIC TRANSLATION INITIATION FACTOR 4B/4H"/>
    <property type="match status" value="1"/>
</dbReference>
<dbReference type="InterPro" id="IPR035979">
    <property type="entry name" value="RBD_domain_sf"/>
</dbReference>
<evidence type="ECO:0000256" key="2">
    <source>
        <dbReference type="PROSITE-ProRule" id="PRU00176"/>
    </source>
</evidence>
<dbReference type="GO" id="GO:0008143">
    <property type="term" value="F:poly(A) binding"/>
    <property type="evidence" value="ECO:0007669"/>
    <property type="project" value="TreeGrafter"/>
</dbReference>
<dbReference type="PROSITE" id="PS50102">
    <property type="entry name" value="RRM"/>
    <property type="match status" value="1"/>
</dbReference>
<feature type="domain" description="RRM" evidence="3">
    <location>
        <begin position="55"/>
        <end position="108"/>
    </location>
</feature>
<protein>
    <recommendedName>
        <fullName evidence="3">RRM domain-containing protein</fullName>
    </recommendedName>
</protein>
<name>A0A5J4UR77_9EUKA</name>
<dbReference type="AlphaFoldDB" id="A0A5J4UR77"/>
<dbReference type="Gene3D" id="3.30.70.330">
    <property type="match status" value="1"/>
</dbReference>
<dbReference type="PANTHER" id="PTHR23236:SF12">
    <property type="entry name" value="EUKARYOTIC INITIATION FACTOR 4B-RELATED"/>
    <property type="match status" value="1"/>
</dbReference>
<proteinExistence type="predicted"/>
<dbReference type="Pfam" id="PF00076">
    <property type="entry name" value="RRM_1"/>
    <property type="match status" value="1"/>
</dbReference>
<dbReference type="SUPFAM" id="SSF54928">
    <property type="entry name" value="RNA-binding domain, RBD"/>
    <property type="match status" value="1"/>
</dbReference>
<accession>A0A5J4UR77</accession>
<gene>
    <name evidence="4" type="ORF">EZS28_031587</name>
</gene>
<evidence type="ECO:0000313" key="5">
    <source>
        <dbReference type="Proteomes" id="UP000324800"/>
    </source>
</evidence>
<evidence type="ECO:0000256" key="1">
    <source>
        <dbReference type="ARBA" id="ARBA00022884"/>
    </source>
</evidence>
<keyword evidence="1 2" id="KW-0694">RNA-binding</keyword>
<organism evidence="4 5">
    <name type="scientific">Streblomastix strix</name>
    <dbReference type="NCBI Taxonomy" id="222440"/>
    <lineage>
        <taxon>Eukaryota</taxon>
        <taxon>Metamonada</taxon>
        <taxon>Preaxostyla</taxon>
        <taxon>Oxymonadida</taxon>
        <taxon>Streblomastigidae</taxon>
        <taxon>Streblomastix</taxon>
    </lineage>
</organism>